<keyword evidence="1" id="KW-0805">Transcription regulation</keyword>
<feature type="domain" description="HTH-type transcriptional regulator MT1864/Rv1816-like C-terminal" evidence="3">
    <location>
        <begin position="88"/>
        <end position="188"/>
    </location>
</feature>
<proteinExistence type="predicted"/>
<dbReference type="AlphaFoldDB" id="A0A1U9KIM4"/>
<protein>
    <submittedName>
        <fullName evidence="4">TetR family transcriptional regulator</fullName>
    </submittedName>
</protein>
<dbReference type="InterPro" id="IPR036271">
    <property type="entry name" value="Tet_transcr_reg_TetR-rel_C_sf"/>
</dbReference>
<dbReference type="EMBL" id="CP014692">
    <property type="protein sequence ID" value="AQS85651.1"/>
    <property type="molecule type" value="Genomic_DNA"/>
</dbReference>
<dbReference type="eggNOG" id="COG1309">
    <property type="taxonomic scope" value="Bacteria"/>
</dbReference>
<dbReference type="KEGG" id="aace:A0U92_13695"/>
<dbReference type="STRING" id="435.A0U92_13695"/>
<name>A0A1U9KIM4_ACEAC</name>
<reference evidence="4 5" key="1">
    <citation type="submission" date="2016-03" db="EMBL/GenBank/DDBJ databases">
        <title>Acetic acid bacteria sequencing.</title>
        <authorList>
            <person name="Brandt J."/>
            <person name="Jakob F."/>
            <person name="Vogel R.F."/>
        </authorList>
    </citation>
    <scope>NUCLEOTIDE SEQUENCE [LARGE SCALE GENOMIC DNA]</scope>
    <source>
        <strain evidence="4 5">TMW2.1153</strain>
    </source>
</reference>
<keyword evidence="5" id="KW-1185">Reference proteome</keyword>
<dbReference type="InterPro" id="IPR009057">
    <property type="entry name" value="Homeodomain-like_sf"/>
</dbReference>
<dbReference type="Gene3D" id="1.10.357.10">
    <property type="entry name" value="Tetracycline Repressor, domain 2"/>
    <property type="match status" value="1"/>
</dbReference>
<evidence type="ECO:0000259" key="3">
    <source>
        <dbReference type="Pfam" id="PF13305"/>
    </source>
</evidence>
<dbReference type="InterPro" id="IPR025996">
    <property type="entry name" value="MT1864/Rv1816-like_C"/>
</dbReference>
<dbReference type="SUPFAM" id="SSF48498">
    <property type="entry name" value="Tetracyclin repressor-like, C-terminal domain"/>
    <property type="match status" value="1"/>
</dbReference>
<dbReference type="OrthoDB" id="7223515at2"/>
<evidence type="ECO:0000313" key="5">
    <source>
        <dbReference type="Proteomes" id="UP000188937"/>
    </source>
</evidence>
<evidence type="ECO:0000313" key="4">
    <source>
        <dbReference type="EMBL" id="AQS85651.1"/>
    </source>
</evidence>
<dbReference type="Proteomes" id="UP000188937">
    <property type="component" value="Chromosome"/>
</dbReference>
<sequence length="195" mass="21427">MARKGKDPEALRSAITDAAEQIIIQEGFRACSARAVTGKAGCALGSLGYLFGGLDNVILEVNARTLLEMGNFMFAEAEKMSGSTSKKLEALALGYFRYARDHLNRWEALFALRWAAQEALPSDYLALRGNLLDRIATLFAEDMPLTVPERSVLARTMYEAVHGIVVLGLDRRLGGSHEDVEGRIRLLVGKMLIQI</sequence>
<accession>A0A1U9KIM4</accession>
<keyword evidence="2" id="KW-0804">Transcription</keyword>
<evidence type="ECO:0000256" key="1">
    <source>
        <dbReference type="ARBA" id="ARBA00023015"/>
    </source>
</evidence>
<dbReference type="SUPFAM" id="SSF46689">
    <property type="entry name" value="Homeodomain-like"/>
    <property type="match status" value="1"/>
</dbReference>
<dbReference type="Pfam" id="PF13305">
    <property type="entry name" value="TetR_C_33"/>
    <property type="match status" value="1"/>
</dbReference>
<organism evidence="4 5">
    <name type="scientific">Acetobacter aceti</name>
    <dbReference type="NCBI Taxonomy" id="435"/>
    <lineage>
        <taxon>Bacteria</taxon>
        <taxon>Pseudomonadati</taxon>
        <taxon>Pseudomonadota</taxon>
        <taxon>Alphaproteobacteria</taxon>
        <taxon>Acetobacterales</taxon>
        <taxon>Acetobacteraceae</taxon>
        <taxon>Acetobacter</taxon>
        <taxon>Acetobacter subgen. Acetobacter</taxon>
    </lineage>
</organism>
<dbReference type="RefSeq" id="WP_077813699.1">
    <property type="nucleotide sequence ID" value="NZ_CP014692.1"/>
</dbReference>
<evidence type="ECO:0000256" key="2">
    <source>
        <dbReference type="ARBA" id="ARBA00023163"/>
    </source>
</evidence>
<gene>
    <name evidence="4" type="ORF">A0U92_13695</name>
</gene>